<dbReference type="PANTHER" id="PTHR43798">
    <property type="entry name" value="MONOACYLGLYCEROL LIPASE"/>
    <property type="match status" value="1"/>
</dbReference>
<dbReference type="InterPro" id="IPR000073">
    <property type="entry name" value="AB_hydrolase_1"/>
</dbReference>
<keyword evidence="3 5" id="KW-0093">Biotin biosynthesis</keyword>
<keyword evidence="1 5" id="KW-0719">Serine esterase</keyword>
<feature type="active site" description="Nucleophile" evidence="5">
    <location>
        <position position="86"/>
    </location>
</feature>
<feature type="active site" evidence="5">
    <location>
        <position position="211"/>
    </location>
</feature>
<gene>
    <name evidence="5 7" type="primary">bioH</name>
    <name evidence="7" type="ORF">H0A75_05860</name>
</gene>
<dbReference type="NCBIfam" id="TIGR01738">
    <property type="entry name" value="bioH"/>
    <property type="match status" value="1"/>
</dbReference>
<feature type="binding site" evidence="5">
    <location>
        <begin position="86"/>
        <end position="87"/>
    </location>
    <ligand>
        <name>substrate</name>
    </ligand>
</feature>
<protein>
    <recommendedName>
        <fullName evidence="5">Pimeloyl-[acyl-carrier protein] methyl ester esterase</fullName>
        <ecNumber evidence="5">3.1.1.85</ecNumber>
    </recommendedName>
    <alternativeName>
        <fullName evidence="5">Biotin synthesis protein BioH</fullName>
    </alternativeName>
    <alternativeName>
        <fullName evidence="5">Carboxylesterase BioH</fullName>
    </alternativeName>
</protein>
<dbReference type="EMBL" id="JACCHS010000097">
    <property type="protein sequence ID" value="NYT47166.1"/>
    <property type="molecule type" value="Genomic_DNA"/>
</dbReference>
<dbReference type="InterPro" id="IPR050266">
    <property type="entry name" value="AB_hydrolase_sf"/>
</dbReference>
<feature type="binding site" evidence="5">
    <location>
        <begin position="147"/>
        <end position="151"/>
    </location>
    <ligand>
        <name>substrate</name>
    </ligand>
</feature>
<dbReference type="GO" id="GO:0016020">
    <property type="term" value="C:membrane"/>
    <property type="evidence" value="ECO:0007669"/>
    <property type="project" value="TreeGrafter"/>
</dbReference>
<comment type="subcellular location">
    <subcellularLocation>
        <location evidence="5">Cytoplasm</location>
    </subcellularLocation>
</comment>
<comment type="function">
    <text evidence="5">The physiological role of BioH is to remove the methyl group introduced by BioC when the pimeloyl moiety is complete. It allows to synthesize pimeloyl-ACP via the fatty acid synthetic pathway through the hydrolysis of the ester bonds of pimeloyl-ACP esters.</text>
</comment>
<evidence type="ECO:0000256" key="5">
    <source>
        <dbReference type="HAMAP-Rule" id="MF_01260"/>
    </source>
</evidence>
<evidence type="ECO:0000259" key="6">
    <source>
        <dbReference type="Pfam" id="PF00561"/>
    </source>
</evidence>
<evidence type="ECO:0000256" key="3">
    <source>
        <dbReference type="ARBA" id="ARBA00022756"/>
    </source>
</evidence>
<dbReference type="GO" id="GO:0005737">
    <property type="term" value="C:cytoplasm"/>
    <property type="evidence" value="ECO:0007669"/>
    <property type="project" value="UniProtKB-SubCell"/>
</dbReference>
<evidence type="ECO:0000256" key="2">
    <source>
        <dbReference type="ARBA" id="ARBA00022490"/>
    </source>
</evidence>
<dbReference type="GO" id="GO:0009102">
    <property type="term" value="P:biotin biosynthetic process"/>
    <property type="evidence" value="ECO:0007669"/>
    <property type="project" value="UniProtKB-UniRule"/>
</dbReference>
<feature type="binding site" evidence="5">
    <location>
        <position position="239"/>
    </location>
    <ligand>
        <name>substrate</name>
    </ligand>
</feature>
<proteinExistence type="inferred from homology"/>
<accession>A0A7Z0SDP7</accession>
<dbReference type="InterPro" id="IPR029058">
    <property type="entry name" value="AB_hydrolase_fold"/>
</dbReference>
<evidence type="ECO:0000256" key="1">
    <source>
        <dbReference type="ARBA" id="ARBA00022487"/>
    </source>
</evidence>
<name>A0A7Z0SDP7_9GAMM</name>
<dbReference type="EC" id="3.1.1.85" evidence="5"/>
<feature type="domain" description="AB hydrolase-1" evidence="6">
    <location>
        <begin position="20"/>
        <end position="245"/>
    </location>
</feature>
<dbReference type="Pfam" id="PF00561">
    <property type="entry name" value="Abhydrolase_1"/>
    <property type="match status" value="1"/>
</dbReference>
<dbReference type="PANTHER" id="PTHR43798:SF31">
    <property type="entry name" value="AB HYDROLASE SUPERFAMILY PROTEIN YCLE"/>
    <property type="match status" value="1"/>
</dbReference>
<comment type="caution">
    <text evidence="7">The sequence shown here is derived from an EMBL/GenBank/DDBJ whole genome shotgun (WGS) entry which is preliminary data.</text>
</comment>
<dbReference type="InterPro" id="IPR010076">
    <property type="entry name" value="BioH"/>
</dbReference>
<comment type="pathway">
    <text evidence="5">Cofactor biosynthesis; biotin biosynthesis.</text>
</comment>
<dbReference type="HAMAP" id="MF_01260">
    <property type="entry name" value="Carboxylester"/>
    <property type="match status" value="1"/>
</dbReference>
<dbReference type="SUPFAM" id="SSF53474">
    <property type="entry name" value="alpha/beta-Hydrolases"/>
    <property type="match status" value="1"/>
</dbReference>
<evidence type="ECO:0000256" key="4">
    <source>
        <dbReference type="ARBA" id="ARBA00022801"/>
    </source>
</evidence>
<feature type="binding site" evidence="5">
    <location>
        <position position="26"/>
    </location>
    <ligand>
        <name>substrate</name>
    </ligand>
</feature>
<comment type="catalytic activity">
    <reaction evidence="5">
        <text>6-carboxyhexanoyl-[ACP] methyl ester + H2O = 6-carboxyhexanoyl-[ACP] + methanol + H(+)</text>
        <dbReference type="Rhea" id="RHEA:42700"/>
        <dbReference type="Rhea" id="RHEA-COMP:9955"/>
        <dbReference type="Rhea" id="RHEA-COMP:10186"/>
        <dbReference type="ChEBI" id="CHEBI:15377"/>
        <dbReference type="ChEBI" id="CHEBI:15378"/>
        <dbReference type="ChEBI" id="CHEBI:17790"/>
        <dbReference type="ChEBI" id="CHEBI:78846"/>
        <dbReference type="ChEBI" id="CHEBI:82735"/>
        <dbReference type="EC" id="3.1.1.85"/>
    </reaction>
</comment>
<comment type="subunit">
    <text evidence="5">Monomer.</text>
</comment>
<dbReference type="Proteomes" id="UP000537890">
    <property type="component" value="Unassembled WGS sequence"/>
</dbReference>
<comment type="similarity">
    <text evidence="5">Belongs to the AB hydrolase superfamily. Carboxylesterase BioH family.</text>
</comment>
<sequence length="262" mass="29302">MTSLYTDKLHEEVYGDGEFIVMLHGWAMHTGVWRDFAQLLAVEHQVVCLDLPGHGLSASITYTLESVVDAIYAQLPEQSCVLVGWSLGGNIALRLAEKYPQRIKSLVLIASNPHFVKTASWPGMRSWVLQEFADNLQKNCSQTLLRFTTLQVQGKEDAKSSLKQIKRAMGECALPEIEILMSGLSILQVIDQREILRDLKIPVLMIFAERDTLVPAAVAEQCQLLSKQIDLEIIPGAGHIPFITHRQQMLNILQGFIARKGD</sequence>
<reference evidence="7 8" key="1">
    <citation type="submission" date="2020-05" db="EMBL/GenBank/DDBJ databases">
        <title>Horizontal transmission and recombination maintain forever young bacterial symbiont genomes.</title>
        <authorList>
            <person name="Russell S.L."/>
            <person name="Pepper-Tunick E."/>
            <person name="Svedberg J."/>
            <person name="Byrne A."/>
            <person name="Ruelas Castillo J."/>
            <person name="Vollmers C."/>
            <person name="Beinart R.A."/>
            <person name="Corbett-Detig R."/>
        </authorList>
    </citation>
    <scope>NUCLEOTIDE SEQUENCE [LARGE SCALE GENOMIC DNA]</scope>
    <source>
        <strain evidence="7">4727-3</strain>
    </source>
</reference>
<dbReference type="Gene3D" id="3.40.50.1820">
    <property type="entry name" value="alpha/beta hydrolase"/>
    <property type="match status" value="1"/>
</dbReference>
<keyword evidence="2 5" id="KW-0963">Cytoplasm</keyword>
<feature type="active site" evidence="5">
    <location>
        <position position="239"/>
    </location>
</feature>
<evidence type="ECO:0000313" key="8">
    <source>
        <dbReference type="Proteomes" id="UP000537890"/>
    </source>
</evidence>
<dbReference type="AlphaFoldDB" id="A0A7Z0SDP7"/>
<evidence type="ECO:0000313" key="7">
    <source>
        <dbReference type="EMBL" id="NYT47166.1"/>
    </source>
</evidence>
<dbReference type="GO" id="GO:0090499">
    <property type="term" value="F:pimelyl-[acyl-carrier protein] methyl ester esterase activity"/>
    <property type="evidence" value="ECO:0007669"/>
    <property type="project" value="UniProtKB-EC"/>
</dbReference>
<organism evidence="7 8">
    <name type="scientific">Candidatus Methanofishera endochildressiae</name>
    <dbReference type="NCBI Taxonomy" id="2738884"/>
    <lineage>
        <taxon>Bacteria</taxon>
        <taxon>Pseudomonadati</taxon>
        <taxon>Pseudomonadota</taxon>
        <taxon>Gammaproteobacteria</taxon>
        <taxon>Candidatus Methanofishera</taxon>
    </lineage>
</organism>
<keyword evidence="4 5" id="KW-0378">Hydrolase</keyword>